<dbReference type="AlphaFoldDB" id="A0A2N9F9D7"/>
<dbReference type="Pfam" id="PF00560">
    <property type="entry name" value="LRR_1"/>
    <property type="match status" value="3"/>
</dbReference>
<protein>
    <recommendedName>
        <fullName evidence="9">Protein kinase domain-containing protein</fullName>
    </recommendedName>
</protein>
<organism evidence="10">
    <name type="scientific">Fagus sylvatica</name>
    <name type="common">Beechnut</name>
    <dbReference type="NCBI Taxonomy" id="28930"/>
    <lineage>
        <taxon>Eukaryota</taxon>
        <taxon>Viridiplantae</taxon>
        <taxon>Streptophyta</taxon>
        <taxon>Embryophyta</taxon>
        <taxon>Tracheophyta</taxon>
        <taxon>Spermatophyta</taxon>
        <taxon>Magnoliopsida</taxon>
        <taxon>eudicotyledons</taxon>
        <taxon>Gunneridae</taxon>
        <taxon>Pentapetalae</taxon>
        <taxon>rosids</taxon>
        <taxon>fabids</taxon>
        <taxon>Fagales</taxon>
        <taxon>Fagaceae</taxon>
        <taxon>Fagus</taxon>
    </lineage>
</organism>
<feature type="domain" description="Protein kinase" evidence="9">
    <location>
        <begin position="314"/>
        <end position="420"/>
    </location>
</feature>
<name>A0A2N9F9D7_FAGSY</name>
<proteinExistence type="predicted"/>
<feature type="transmembrane region" description="Helical" evidence="8">
    <location>
        <begin position="212"/>
        <end position="232"/>
    </location>
</feature>
<gene>
    <name evidence="10" type="ORF">FSB_LOCUS11363</name>
</gene>
<dbReference type="Gene3D" id="3.80.10.10">
    <property type="entry name" value="Ribonuclease Inhibitor"/>
    <property type="match status" value="1"/>
</dbReference>
<dbReference type="Pfam" id="PF07714">
    <property type="entry name" value="PK_Tyr_Ser-Thr"/>
    <property type="match status" value="1"/>
</dbReference>
<comment type="subcellular location">
    <subcellularLocation>
        <location evidence="1">Membrane</location>
    </subcellularLocation>
</comment>
<accession>A0A2N9F9D7</accession>
<dbReference type="InterPro" id="IPR011009">
    <property type="entry name" value="Kinase-like_dom_sf"/>
</dbReference>
<dbReference type="GO" id="GO:0004672">
    <property type="term" value="F:protein kinase activity"/>
    <property type="evidence" value="ECO:0007669"/>
    <property type="project" value="InterPro"/>
</dbReference>
<dbReference type="GO" id="GO:0016020">
    <property type="term" value="C:membrane"/>
    <property type="evidence" value="ECO:0007669"/>
    <property type="project" value="UniProtKB-SubCell"/>
</dbReference>
<dbReference type="InterPro" id="IPR000719">
    <property type="entry name" value="Prot_kinase_dom"/>
</dbReference>
<dbReference type="SUPFAM" id="SSF56112">
    <property type="entry name" value="Protein kinase-like (PK-like)"/>
    <property type="match status" value="1"/>
</dbReference>
<sequence length="420" mass="45218">MASSISQSEALLKLKKSFTKADLLNSWVPSSTPCNGDARWIGLICFNGIVTGLRLGGFGLSGKIDVDALLEIPALRSISIVNNDFSGPIPEFNRLGALKAIYLSGNQFSGKIPSSLAQLPLLIELHLENNQFSGSIPSLDQPKLISINVSNNKLDGEIPTSLLKFNTSSFEGNAGLCGAKLGIECAEAAEQPIGPNDIYEPSTKKEESSKTMIAVIITAVAVLLSIVVVIVIRSRQKKQDFDVLAHEKRNTEEQAVEVRVSYSGSNKKEAGSIQKKGSNSSSRKGSTHGKGGGVAELVVVNDENGVFGLSDLMKAAAEVLGNGALGSAYKAVMANGVAVVVKRMKDMNALGRDGFDAQMRHLANLRHWNILTPLAYHYRKDEKLLVYEYIPRGSLLYLLHAIFFSALTMTLYSQTLASPH</sequence>
<dbReference type="InterPro" id="IPR001611">
    <property type="entry name" value="Leu-rich_rpt"/>
</dbReference>
<dbReference type="InterPro" id="IPR046959">
    <property type="entry name" value="PRK1-6/SRF4-like"/>
</dbReference>
<evidence type="ECO:0000256" key="4">
    <source>
        <dbReference type="ARBA" id="ARBA00022737"/>
    </source>
</evidence>
<keyword evidence="6 8" id="KW-0472">Membrane</keyword>
<evidence type="ECO:0000256" key="6">
    <source>
        <dbReference type="ARBA" id="ARBA00023136"/>
    </source>
</evidence>
<evidence type="ECO:0000256" key="1">
    <source>
        <dbReference type="ARBA" id="ARBA00004370"/>
    </source>
</evidence>
<evidence type="ECO:0000259" key="9">
    <source>
        <dbReference type="PROSITE" id="PS50011"/>
    </source>
</evidence>
<feature type="region of interest" description="Disordered" evidence="7">
    <location>
        <begin position="259"/>
        <end position="290"/>
    </location>
</feature>
<evidence type="ECO:0000256" key="2">
    <source>
        <dbReference type="ARBA" id="ARBA00022614"/>
    </source>
</evidence>
<evidence type="ECO:0000256" key="3">
    <source>
        <dbReference type="ARBA" id="ARBA00022692"/>
    </source>
</evidence>
<dbReference type="InterPro" id="IPR001245">
    <property type="entry name" value="Ser-Thr/Tyr_kinase_cat_dom"/>
</dbReference>
<evidence type="ECO:0000256" key="5">
    <source>
        <dbReference type="ARBA" id="ARBA00022989"/>
    </source>
</evidence>
<dbReference type="EMBL" id="OIVN01000649">
    <property type="protein sequence ID" value="SPC83481.1"/>
    <property type="molecule type" value="Genomic_DNA"/>
</dbReference>
<feature type="transmembrane region" description="Helical" evidence="8">
    <location>
        <begin position="395"/>
        <end position="413"/>
    </location>
</feature>
<dbReference type="InterPro" id="IPR032675">
    <property type="entry name" value="LRR_dom_sf"/>
</dbReference>
<evidence type="ECO:0000256" key="7">
    <source>
        <dbReference type="SAM" id="MobiDB-lite"/>
    </source>
</evidence>
<keyword evidence="4" id="KW-0677">Repeat</keyword>
<feature type="compositionally biased region" description="Low complexity" evidence="7">
    <location>
        <begin position="275"/>
        <end position="284"/>
    </location>
</feature>
<dbReference type="PANTHER" id="PTHR48007">
    <property type="entry name" value="LEUCINE-RICH REPEAT RECEPTOR-LIKE PROTEIN KINASE PXC1"/>
    <property type="match status" value="1"/>
</dbReference>
<dbReference type="SUPFAM" id="SSF52058">
    <property type="entry name" value="L domain-like"/>
    <property type="match status" value="1"/>
</dbReference>
<evidence type="ECO:0000256" key="8">
    <source>
        <dbReference type="SAM" id="Phobius"/>
    </source>
</evidence>
<dbReference type="PANTHER" id="PTHR48007:SF38">
    <property type="entry name" value="LEUCINE-RICH REPEAT PROTEIN KINASE FAMILY PROTEIN"/>
    <property type="match status" value="1"/>
</dbReference>
<keyword evidence="3 8" id="KW-0812">Transmembrane</keyword>
<keyword evidence="5 8" id="KW-1133">Transmembrane helix</keyword>
<keyword evidence="2" id="KW-0433">Leucine-rich repeat</keyword>
<evidence type="ECO:0000313" key="10">
    <source>
        <dbReference type="EMBL" id="SPC83481.1"/>
    </source>
</evidence>
<dbReference type="GO" id="GO:0005524">
    <property type="term" value="F:ATP binding"/>
    <property type="evidence" value="ECO:0007669"/>
    <property type="project" value="InterPro"/>
</dbReference>
<dbReference type="PROSITE" id="PS50011">
    <property type="entry name" value="PROTEIN_KINASE_DOM"/>
    <property type="match status" value="1"/>
</dbReference>
<dbReference type="Gene3D" id="3.30.200.20">
    <property type="entry name" value="Phosphorylase Kinase, domain 1"/>
    <property type="match status" value="1"/>
</dbReference>
<reference evidence="10" key="1">
    <citation type="submission" date="2018-02" db="EMBL/GenBank/DDBJ databases">
        <authorList>
            <person name="Cohen D.B."/>
            <person name="Kent A.D."/>
        </authorList>
    </citation>
    <scope>NUCLEOTIDE SEQUENCE</scope>
</reference>
<dbReference type="Pfam" id="PF08263">
    <property type="entry name" value="LRRNT_2"/>
    <property type="match status" value="1"/>
</dbReference>
<dbReference type="InterPro" id="IPR013210">
    <property type="entry name" value="LRR_N_plant-typ"/>
</dbReference>